<feature type="coiled-coil region" evidence="4">
    <location>
        <begin position="230"/>
        <end position="257"/>
    </location>
</feature>
<sequence length="410" mass="44599">MTISVLDLQMEGVSTSADRKAGAVGDKHVQDTKANPGRKQAATSSVRLADFIREVPILHADQSCKEMIASFKRNEESECAIICGDDGAPVGLMMRNQFFMRLSHRFGADLFYEKPIAGLMDSAPLIVDSEQEPQLIIDQALNRHESLLYNCVIVTHGGRTLGTLTVADMLRISRQLQQEAIDGQVQMIHGVGQRIKDIDAAFTVVRESSKQGEATSAEMVDMTLSGKNELDKVTDAFRRLADNSKQQEEQMSGLQAEAGSISRVSRLIRELAEQSNLLAINASIEAARAGEHGRGFAVVASEVMKLAQETKRSAEEITELTGTILDAIGRTAAVAHDGKAEAAASEICVQEAGRVFADLFRAAAGSKSSTEQIGQQSEQAYGQMKKVSEEIDKLLQSYFLHEVNKTTILD</sequence>
<protein>
    <recommendedName>
        <fullName evidence="6">Methyl-accepting transducer domain-containing protein</fullName>
    </recommendedName>
</protein>
<dbReference type="InterPro" id="IPR046342">
    <property type="entry name" value="CBS_dom_sf"/>
</dbReference>
<keyword evidence="8" id="KW-1185">Reference proteome</keyword>
<comment type="caution">
    <text evidence="7">The sequence shown here is derived from an EMBL/GenBank/DDBJ whole genome shotgun (WGS) entry which is preliminary data.</text>
</comment>
<evidence type="ECO:0000313" key="7">
    <source>
        <dbReference type="EMBL" id="GGG52493.1"/>
    </source>
</evidence>
<name>A0A917GNU9_9BACL</name>
<dbReference type="EMBL" id="BMHY01000001">
    <property type="protein sequence ID" value="GGG52493.1"/>
    <property type="molecule type" value="Genomic_DNA"/>
</dbReference>
<dbReference type="InterPro" id="IPR004090">
    <property type="entry name" value="Chemotax_Me-accpt_rcpt"/>
</dbReference>
<evidence type="ECO:0000256" key="5">
    <source>
        <dbReference type="SAM" id="MobiDB-lite"/>
    </source>
</evidence>
<dbReference type="PROSITE" id="PS50111">
    <property type="entry name" value="CHEMOTAXIS_TRANSDUC_2"/>
    <property type="match status" value="1"/>
</dbReference>
<dbReference type="AlphaFoldDB" id="A0A917GNU9"/>
<evidence type="ECO:0000313" key="8">
    <source>
        <dbReference type="Proteomes" id="UP000600247"/>
    </source>
</evidence>
<dbReference type="SMART" id="SM00283">
    <property type="entry name" value="MA"/>
    <property type="match status" value="1"/>
</dbReference>
<gene>
    <name evidence="7" type="ORF">GCM10010918_01500</name>
</gene>
<dbReference type="SUPFAM" id="SSF58104">
    <property type="entry name" value="Methyl-accepting chemotaxis protein (MCP) signaling domain"/>
    <property type="match status" value="1"/>
</dbReference>
<dbReference type="InterPro" id="IPR004089">
    <property type="entry name" value="MCPsignal_dom"/>
</dbReference>
<dbReference type="Gene3D" id="1.10.287.950">
    <property type="entry name" value="Methyl-accepting chemotaxis protein"/>
    <property type="match status" value="1"/>
</dbReference>
<accession>A0A917GNU9</accession>
<evidence type="ECO:0000256" key="2">
    <source>
        <dbReference type="ARBA" id="ARBA00029447"/>
    </source>
</evidence>
<dbReference type="GO" id="GO:0007165">
    <property type="term" value="P:signal transduction"/>
    <property type="evidence" value="ECO:0007669"/>
    <property type="project" value="UniProtKB-KW"/>
</dbReference>
<dbReference type="GO" id="GO:0006935">
    <property type="term" value="P:chemotaxis"/>
    <property type="evidence" value="ECO:0007669"/>
    <property type="project" value="InterPro"/>
</dbReference>
<feature type="compositionally biased region" description="Basic and acidic residues" evidence="5">
    <location>
        <begin position="17"/>
        <end position="31"/>
    </location>
</feature>
<evidence type="ECO:0000256" key="3">
    <source>
        <dbReference type="PROSITE-ProRule" id="PRU00284"/>
    </source>
</evidence>
<dbReference type="Gene3D" id="3.10.580.10">
    <property type="entry name" value="CBS-domain"/>
    <property type="match status" value="1"/>
</dbReference>
<feature type="region of interest" description="Disordered" evidence="5">
    <location>
        <begin position="17"/>
        <end position="41"/>
    </location>
</feature>
<keyword evidence="4" id="KW-0175">Coiled coil</keyword>
<feature type="domain" description="Methyl-accepting transducer" evidence="6">
    <location>
        <begin position="184"/>
        <end position="395"/>
    </location>
</feature>
<dbReference type="GO" id="GO:0004888">
    <property type="term" value="F:transmembrane signaling receptor activity"/>
    <property type="evidence" value="ECO:0007669"/>
    <property type="project" value="InterPro"/>
</dbReference>
<organism evidence="7 8">
    <name type="scientific">Paenibacillus radicis</name>
    <name type="common">ex Gao et al. 2016</name>
    <dbReference type="NCBI Taxonomy" id="1737354"/>
    <lineage>
        <taxon>Bacteria</taxon>
        <taxon>Bacillati</taxon>
        <taxon>Bacillota</taxon>
        <taxon>Bacilli</taxon>
        <taxon>Bacillales</taxon>
        <taxon>Paenibacillaceae</taxon>
        <taxon>Paenibacillus</taxon>
    </lineage>
</organism>
<dbReference type="SUPFAM" id="SSF54631">
    <property type="entry name" value="CBS-domain pair"/>
    <property type="match status" value="1"/>
</dbReference>
<evidence type="ECO:0000259" key="6">
    <source>
        <dbReference type="PROSITE" id="PS50111"/>
    </source>
</evidence>
<evidence type="ECO:0000256" key="4">
    <source>
        <dbReference type="SAM" id="Coils"/>
    </source>
</evidence>
<keyword evidence="1 3" id="KW-0807">Transducer</keyword>
<dbReference type="PRINTS" id="PR00260">
    <property type="entry name" value="CHEMTRNSDUCR"/>
</dbReference>
<comment type="similarity">
    <text evidence="2">Belongs to the methyl-accepting chemotaxis (MCP) protein family.</text>
</comment>
<dbReference type="Pfam" id="PF00015">
    <property type="entry name" value="MCPsignal"/>
    <property type="match status" value="1"/>
</dbReference>
<proteinExistence type="inferred from homology"/>
<dbReference type="GO" id="GO:0016020">
    <property type="term" value="C:membrane"/>
    <property type="evidence" value="ECO:0007669"/>
    <property type="project" value="InterPro"/>
</dbReference>
<reference evidence="7 8" key="1">
    <citation type="journal article" date="2014" name="Int. J. Syst. Evol. Microbiol.">
        <title>Complete genome sequence of Corynebacterium casei LMG S-19264T (=DSM 44701T), isolated from a smear-ripened cheese.</title>
        <authorList>
            <consortium name="US DOE Joint Genome Institute (JGI-PGF)"/>
            <person name="Walter F."/>
            <person name="Albersmeier A."/>
            <person name="Kalinowski J."/>
            <person name="Ruckert C."/>
        </authorList>
    </citation>
    <scope>NUCLEOTIDE SEQUENCE [LARGE SCALE GENOMIC DNA]</scope>
    <source>
        <strain evidence="7 8">CGMCC 1.15286</strain>
    </source>
</reference>
<evidence type="ECO:0000256" key="1">
    <source>
        <dbReference type="ARBA" id="ARBA00023224"/>
    </source>
</evidence>
<dbReference type="Proteomes" id="UP000600247">
    <property type="component" value="Unassembled WGS sequence"/>
</dbReference>
<dbReference type="PANTHER" id="PTHR32089:SF112">
    <property type="entry name" value="LYSOZYME-LIKE PROTEIN-RELATED"/>
    <property type="match status" value="1"/>
</dbReference>
<dbReference type="PANTHER" id="PTHR32089">
    <property type="entry name" value="METHYL-ACCEPTING CHEMOTAXIS PROTEIN MCPB"/>
    <property type="match status" value="1"/>
</dbReference>